<protein>
    <submittedName>
        <fullName evidence="1">Uncharacterized protein</fullName>
    </submittedName>
</protein>
<dbReference type="Proteomes" id="UP000012149">
    <property type="component" value="Unassembled WGS sequence"/>
</dbReference>
<gene>
    <name evidence="1" type="ORF">LEP1GSC161_1909</name>
</gene>
<proteinExistence type="predicted"/>
<evidence type="ECO:0000313" key="2">
    <source>
        <dbReference type="Proteomes" id="UP000012149"/>
    </source>
</evidence>
<dbReference type="EMBL" id="AKWE02000107">
    <property type="protein sequence ID" value="EMO57752.1"/>
    <property type="molecule type" value="Genomic_DNA"/>
</dbReference>
<name>M6VJR3_9LEPT</name>
<organism evidence="1 2">
    <name type="scientific">Leptospira santarosai str. CBC1416</name>
    <dbReference type="NCBI Taxonomy" id="1193059"/>
    <lineage>
        <taxon>Bacteria</taxon>
        <taxon>Pseudomonadati</taxon>
        <taxon>Spirochaetota</taxon>
        <taxon>Spirochaetia</taxon>
        <taxon>Leptospirales</taxon>
        <taxon>Leptospiraceae</taxon>
        <taxon>Leptospira</taxon>
    </lineage>
</organism>
<dbReference type="AlphaFoldDB" id="M6VJR3"/>
<sequence length="57" mass="6394">MGTPALQTIKIKTNIRLYYRLTSGNGGSSHISFLRKNGCAKDFSSPNPCWIKTLIFF</sequence>
<evidence type="ECO:0000313" key="1">
    <source>
        <dbReference type="EMBL" id="EMO57752.1"/>
    </source>
</evidence>
<comment type="caution">
    <text evidence="1">The sequence shown here is derived from an EMBL/GenBank/DDBJ whole genome shotgun (WGS) entry which is preliminary data.</text>
</comment>
<accession>M6VJR3</accession>
<reference evidence="1 2" key="1">
    <citation type="submission" date="2013-01" db="EMBL/GenBank/DDBJ databases">
        <authorList>
            <person name="Harkins D.M."/>
            <person name="Durkin A.S."/>
            <person name="Brinkac L.M."/>
            <person name="Haft D.H."/>
            <person name="Selengut J.D."/>
            <person name="Sanka R."/>
            <person name="DePew J."/>
            <person name="Purushe J."/>
            <person name="Matthias M.A."/>
            <person name="Vinetz J.M."/>
            <person name="Sutton G.G."/>
            <person name="Nierman W.C."/>
            <person name="Fouts D.E."/>
        </authorList>
    </citation>
    <scope>NUCLEOTIDE SEQUENCE [LARGE SCALE GENOMIC DNA]</scope>
    <source>
        <strain evidence="1 2">CBC1416</strain>
    </source>
</reference>